<evidence type="ECO:0000313" key="1">
    <source>
        <dbReference type="EMBL" id="DAF60990.1"/>
    </source>
</evidence>
<accession>A0A8S5TCK3</accession>
<proteinExistence type="predicted"/>
<dbReference type="EMBL" id="BK032800">
    <property type="protein sequence ID" value="DAF60990.1"/>
    <property type="molecule type" value="Genomic_DNA"/>
</dbReference>
<protein>
    <submittedName>
        <fullName evidence="1">Uncharacterized protein</fullName>
    </submittedName>
</protein>
<name>A0A8S5TCK3_9CAUD</name>
<organism evidence="1">
    <name type="scientific">Podoviridae sp. ctlMy11</name>
    <dbReference type="NCBI Taxonomy" id="2827746"/>
    <lineage>
        <taxon>Viruses</taxon>
        <taxon>Duplodnaviria</taxon>
        <taxon>Heunggongvirae</taxon>
        <taxon>Uroviricota</taxon>
        <taxon>Caudoviricetes</taxon>
    </lineage>
</organism>
<sequence>MLLEKESKVLEKVKILSAASEYAEKAGRVWDSNLYHGEMYNCPPSKIVLNFMETFHTLDAFVYGSCDESGLFGCDPANHWTIQVGYSESAPEAWKGDGKSGYCEAYAVVTYNRKGERRVRIFGIPEAIATVYARLFFTTRLGGTPFGIGFHSSNGIVTEV</sequence>
<reference evidence="1" key="1">
    <citation type="journal article" date="2021" name="Proc. Natl. Acad. Sci. U.S.A.">
        <title>A Catalog of Tens of Thousands of Viruses from Human Metagenomes Reveals Hidden Associations with Chronic Diseases.</title>
        <authorList>
            <person name="Tisza M.J."/>
            <person name="Buck C.B."/>
        </authorList>
    </citation>
    <scope>NUCLEOTIDE SEQUENCE</scope>
    <source>
        <strain evidence="1">CtlMy11</strain>
    </source>
</reference>